<evidence type="ECO:0000256" key="1">
    <source>
        <dbReference type="SAM" id="MobiDB-lite"/>
    </source>
</evidence>
<gene>
    <name evidence="3" type="ORF">SAMN05216298_4550</name>
</gene>
<dbReference type="PROSITE" id="PS51257">
    <property type="entry name" value="PROKAR_LIPOPROTEIN"/>
    <property type="match status" value="1"/>
</dbReference>
<name>A0A1G9LJI5_9ACTN</name>
<feature type="chain" id="PRO_5039121335" evidence="2">
    <location>
        <begin position="25"/>
        <end position="161"/>
    </location>
</feature>
<organism evidence="3 4">
    <name type="scientific">Glycomyces sambucus</name>
    <dbReference type="NCBI Taxonomy" id="380244"/>
    <lineage>
        <taxon>Bacteria</taxon>
        <taxon>Bacillati</taxon>
        <taxon>Actinomycetota</taxon>
        <taxon>Actinomycetes</taxon>
        <taxon>Glycomycetales</taxon>
        <taxon>Glycomycetaceae</taxon>
        <taxon>Glycomyces</taxon>
    </lineage>
</organism>
<feature type="compositionally biased region" description="Low complexity" evidence="1">
    <location>
        <begin position="27"/>
        <end position="61"/>
    </location>
</feature>
<dbReference type="OrthoDB" id="5194155at2"/>
<sequence length="161" mass="16163">MRRHPLHRHLATAAAIAATAAALAACGSGDPTETAASATAEPTASASATAEPTATASATEPGADPRLEVLVGTWEADEEEVGPHGSTLAVAEDGTAELASFANQHGSYAGAIVLGDADPHRFEGTEPETGEAIVLELAYDAGADTLAVTYPDGATYVHTRA</sequence>
<accession>A0A1G9LJI5</accession>
<dbReference type="RefSeq" id="WP_091053739.1">
    <property type="nucleotide sequence ID" value="NZ_FNGF01000007.1"/>
</dbReference>
<dbReference type="Proteomes" id="UP000198662">
    <property type="component" value="Unassembled WGS sequence"/>
</dbReference>
<dbReference type="STRING" id="380244.SAMN05216298_4550"/>
<keyword evidence="4" id="KW-1185">Reference proteome</keyword>
<evidence type="ECO:0000313" key="4">
    <source>
        <dbReference type="Proteomes" id="UP000198662"/>
    </source>
</evidence>
<dbReference type="AlphaFoldDB" id="A0A1G9LJI5"/>
<evidence type="ECO:0000256" key="2">
    <source>
        <dbReference type="SAM" id="SignalP"/>
    </source>
</evidence>
<reference evidence="4" key="1">
    <citation type="submission" date="2016-10" db="EMBL/GenBank/DDBJ databases">
        <authorList>
            <person name="Varghese N."/>
            <person name="Submissions S."/>
        </authorList>
    </citation>
    <scope>NUCLEOTIDE SEQUENCE [LARGE SCALE GENOMIC DNA]</scope>
    <source>
        <strain evidence="4">CGMCC 4.3147</strain>
    </source>
</reference>
<feature type="signal peptide" evidence="2">
    <location>
        <begin position="1"/>
        <end position="24"/>
    </location>
</feature>
<proteinExistence type="predicted"/>
<protein>
    <submittedName>
        <fullName evidence="3">Uncharacterized protein</fullName>
    </submittedName>
</protein>
<evidence type="ECO:0000313" key="3">
    <source>
        <dbReference type="EMBL" id="SDL62003.1"/>
    </source>
</evidence>
<keyword evidence="2" id="KW-0732">Signal</keyword>
<feature type="region of interest" description="Disordered" evidence="1">
    <location>
        <begin position="27"/>
        <end position="65"/>
    </location>
</feature>
<dbReference type="EMBL" id="FNGF01000007">
    <property type="protein sequence ID" value="SDL62003.1"/>
    <property type="molecule type" value="Genomic_DNA"/>
</dbReference>